<dbReference type="RefSeq" id="WP_161015846.1">
    <property type="nucleotide sequence ID" value="NZ_WWCK01000006.1"/>
</dbReference>
<dbReference type="SUPFAM" id="SSF53850">
    <property type="entry name" value="Periplasmic binding protein-like II"/>
    <property type="match status" value="1"/>
</dbReference>
<protein>
    <submittedName>
        <fullName evidence="2">Transporter substrate-binding domain-containing protein</fullName>
    </submittedName>
</protein>
<sequence length="258" mass="28361">MMKKVFRQSALCVYLLQAASAMAADLPAEIPVLIQEDPGSPNKGLPPSPIIPGIISLLTAESGLNLVIHPYPWRRAQLMAENGEGLLYGAAITPERSRVFHFTKPLDTINQWLVSSEQAPLVFRQWEDLRGKTISIISGGKYSAEFEERRDKLFAVEQNASTLANRLKMLAAKRVDAVLVPSYLGASQFEARLNCMFPDSLKWVVAGKPIDAEPMMIAVPKSAPFNSTLPVLNDAIDRLVKSRGLQKFHEMKAAGSSC</sequence>
<evidence type="ECO:0000313" key="2">
    <source>
        <dbReference type="EMBL" id="MYM69344.1"/>
    </source>
</evidence>
<feature type="signal peptide" evidence="1">
    <location>
        <begin position="1"/>
        <end position="23"/>
    </location>
</feature>
<evidence type="ECO:0000313" key="3">
    <source>
        <dbReference type="Proteomes" id="UP000450012"/>
    </source>
</evidence>
<dbReference type="EMBL" id="WWCK01000006">
    <property type="protein sequence ID" value="MYM69344.1"/>
    <property type="molecule type" value="Genomic_DNA"/>
</dbReference>
<reference evidence="2 3" key="1">
    <citation type="submission" date="2019-12" db="EMBL/GenBank/DDBJ databases">
        <title>Novel species isolated from a subtropical stream in China.</title>
        <authorList>
            <person name="Lu H."/>
        </authorList>
    </citation>
    <scope>NUCLEOTIDE SEQUENCE [LARGE SCALE GENOMIC DNA]</scope>
    <source>
        <strain evidence="2 3">FT55W</strain>
    </source>
</reference>
<gene>
    <name evidence="2" type="ORF">GTP45_21240</name>
</gene>
<feature type="chain" id="PRO_5030887980" evidence="1">
    <location>
        <begin position="24"/>
        <end position="258"/>
    </location>
</feature>
<dbReference type="Gene3D" id="3.40.190.10">
    <property type="entry name" value="Periplasmic binding protein-like II"/>
    <property type="match status" value="2"/>
</dbReference>
<keyword evidence="3" id="KW-1185">Reference proteome</keyword>
<proteinExistence type="predicted"/>
<dbReference type="Proteomes" id="UP000450012">
    <property type="component" value="Unassembled WGS sequence"/>
</dbReference>
<keyword evidence="1" id="KW-0732">Signal</keyword>
<dbReference type="AlphaFoldDB" id="A0A7X4GVH2"/>
<comment type="caution">
    <text evidence="2">The sequence shown here is derived from an EMBL/GenBank/DDBJ whole genome shotgun (WGS) entry which is preliminary data.</text>
</comment>
<accession>A0A7X4GVH2</accession>
<name>A0A7X4GVH2_9BURK</name>
<dbReference type="PANTHER" id="PTHR35936">
    <property type="entry name" value="MEMBRANE-BOUND LYTIC MUREIN TRANSGLYCOSYLASE F"/>
    <property type="match status" value="1"/>
</dbReference>
<dbReference type="PANTHER" id="PTHR35936:SF25">
    <property type="entry name" value="ABC TRANSPORTER SUBSTRATE-BINDING PROTEIN"/>
    <property type="match status" value="1"/>
</dbReference>
<organism evidence="2 3">
    <name type="scientific">Duganella rivi</name>
    <dbReference type="NCBI Taxonomy" id="2666083"/>
    <lineage>
        <taxon>Bacteria</taxon>
        <taxon>Pseudomonadati</taxon>
        <taxon>Pseudomonadota</taxon>
        <taxon>Betaproteobacteria</taxon>
        <taxon>Burkholderiales</taxon>
        <taxon>Oxalobacteraceae</taxon>
        <taxon>Telluria group</taxon>
        <taxon>Duganella</taxon>
    </lineage>
</organism>
<evidence type="ECO:0000256" key="1">
    <source>
        <dbReference type="SAM" id="SignalP"/>
    </source>
</evidence>